<dbReference type="PROSITE" id="PS50097">
    <property type="entry name" value="BTB"/>
    <property type="match status" value="1"/>
</dbReference>
<dbReference type="SUPFAM" id="SSF54695">
    <property type="entry name" value="POZ domain"/>
    <property type="match status" value="1"/>
</dbReference>
<organism evidence="2 3">
    <name type="scientific">Mycena rosella</name>
    <name type="common">Pink bonnet</name>
    <name type="synonym">Agaricus rosellus</name>
    <dbReference type="NCBI Taxonomy" id="1033263"/>
    <lineage>
        <taxon>Eukaryota</taxon>
        <taxon>Fungi</taxon>
        <taxon>Dikarya</taxon>
        <taxon>Basidiomycota</taxon>
        <taxon>Agaricomycotina</taxon>
        <taxon>Agaricomycetes</taxon>
        <taxon>Agaricomycetidae</taxon>
        <taxon>Agaricales</taxon>
        <taxon>Marasmiineae</taxon>
        <taxon>Mycenaceae</taxon>
        <taxon>Mycena</taxon>
    </lineage>
</organism>
<protein>
    <recommendedName>
        <fullName evidence="1">BTB domain-containing protein</fullName>
    </recommendedName>
</protein>
<name>A0AAD7D9W5_MYCRO</name>
<dbReference type="AlphaFoldDB" id="A0AAD7D9W5"/>
<evidence type="ECO:0000313" key="2">
    <source>
        <dbReference type="EMBL" id="KAJ7686503.1"/>
    </source>
</evidence>
<evidence type="ECO:0000259" key="1">
    <source>
        <dbReference type="PROSITE" id="PS50097"/>
    </source>
</evidence>
<gene>
    <name evidence="2" type="ORF">B0H17DRAFT_940412</name>
</gene>
<comment type="caution">
    <text evidence="2">The sequence shown here is derived from an EMBL/GenBank/DDBJ whole genome shotgun (WGS) entry which is preliminary data.</text>
</comment>
<dbReference type="InterPro" id="IPR000210">
    <property type="entry name" value="BTB/POZ_dom"/>
</dbReference>
<dbReference type="Pfam" id="PF00651">
    <property type="entry name" value="BTB"/>
    <property type="match status" value="1"/>
</dbReference>
<evidence type="ECO:0000313" key="3">
    <source>
        <dbReference type="Proteomes" id="UP001221757"/>
    </source>
</evidence>
<dbReference type="Proteomes" id="UP001221757">
    <property type="component" value="Unassembled WGS sequence"/>
</dbReference>
<dbReference type="SMART" id="SM00225">
    <property type="entry name" value="BTB"/>
    <property type="match status" value="1"/>
</dbReference>
<dbReference type="Gene3D" id="3.30.710.10">
    <property type="entry name" value="Potassium Channel Kv1.1, Chain A"/>
    <property type="match status" value="1"/>
</dbReference>
<sequence length="319" mass="36492">MTSDSESPPLKRQRTETGPVTRSEIWYDDGNVILQSENTLFRVHWSILSQNSSFFRSLQGLPQPPEQPSIEGFPVIELPDTLPDVETLLRALYYPTFLSKKRLQLSVLAALIRLGRKYDFRDLLELAVERLIYENPPTLDGYMALSNPRYNMTCIESYTGVYFDIITLARENNILSVLPCAYYRAVLFSDQVFDGIEKKDGTSTSLAPIDQRRCVLGRESVLKQRFRPGYTLAWLRTWDDHDDNCTAPSKCIKSRDELFRKYTVDDGRLLALATFQLKGFCASCKGHANEAIVAGRKKVWEDLPGFFGLPPWDELKNDL</sequence>
<dbReference type="EMBL" id="JARKIE010000095">
    <property type="protein sequence ID" value="KAJ7686503.1"/>
    <property type="molecule type" value="Genomic_DNA"/>
</dbReference>
<accession>A0AAD7D9W5</accession>
<reference evidence="2" key="1">
    <citation type="submission" date="2023-03" db="EMBL/GenBank/DDBJ databases">
        <title>Massive genome expansion in bonnet fungi (Mycena s.s.) driven by repeated elements and novel gene families across ecological guilds.</title>
        <authorList>
            <consortium name="Lawrence Berkeley National Laboratory"/>
            <person name="Harder C.B."/>
            <person name="Miyauchi S."/>
            <person name="Viragh M."/>
            <person name="Kuo A."/>
            <person name="Thoen E."/>
            <person name="Andreopoulos B."/>
            <person name="Lu D."/>
            <person name="Skrede I."/>
            <person name="Drula E."/>
            <person name="Henrissat B."/>
            <person name="Morin E."/>
            <person name="Kohler A."/>
            <person name="Barry K."/>
            <person name="LaButti K."/>
            <person name="Morin E."/>
            <person name="Salamov A."/>
            <person name="Lipzen A."/>
            <person name="Mereny Z."/>
            <person name="Hegedus B."/>
            <person name="Baldrian P."/>
            <person name="Stursova M."/>
            <person name="Weitz H."/>
            <person name="Taylor A."/>
            <person name="Grigoriev I.V."/>
            <person name="Nagy L.G."/>
            <person name="Martin F."/>
            <person name="Kauserud H."/>
        </authorList>
    </citation>
    <scope>NUCLEOTIDE SEQUENCE</scope>
    <source>
        <strain evidence="2">CBHHK067</strain>
    </source>
</reference>
<dbReference type="InterPro" id="IPR011333">
    <property type="entry name" value="SKP1/BTB/POZ_sf"/>
</dbReference>
<keyword evidence="3" id="KW-1185">Reference proteome</keyword>
<dbReference type="CDD" id="cd18186">
    <property type="entry name" value="BTB_POZ_ZBTB_KLHL-like"/>
    <property type="match status" value="1"/>
</dbReference>
<proteinExistence type="predicted"/>
<feature type="domain" description="BTB" evidence="1">
    <location>
        <begin position="30"/>
        <end position="93"/>
    </location>
</feature>